<gene>
    <name evidence="2" type="ORF">GCM10022409_06140</name>
</gene>
<dbReference type="InterPro" id="IPR026444">
    <property type="entry name" value="Secre_tail"/>
</dbReference>
<dbReference type="PANTHER" id="PTHR35580:SF1">
    <property type="entry name" value="PHYTASE-LIKE DOMAIN-CONTAINING PROTEIN"/>
    <property type="match status" value="1"/>
</dbReference>
<accession>A0ABP7TEE0</accession>
<proteinExistence type="predicted"/>
<dbReference type="PANTHER" id="PTHR35580">
    <property type="entry name" value="CELL SURFACE GLYCOPROTEIN (S-LAYER PROTEIN)-LIKE PROTEIN"/>
    <property type="match status" value="1"/>
</dbReference>
<evidence type="ECO:0000313" key="3">
    <source>
        <dbReference type="Proteomes" id="UP001501469"/>
    </source>
</evidence>
<protein>
    <recommendedName>
        <fullName evidence="1">Secretion system C-terminal sorting domain-containing protein</fullName>
    </recommendedName>
</protein>
<evidence type="ECO:0000259" key="1">
    <source>
        <dbReference type="Pfam" id="PF18962"/>
    </source>
</evidence>
<keyword evidence="3" id="KW-1185">Reference proteome</keyword>
<dbReference type="NCBIfam" id="TIGR04183">
    <property type="entry name" value="Por_Secre_tail"/>
    <property type="match status" value="1"/>
</dbReference>
<reference evidence="3" key="1">
    <citation type="journal article" date="2019" name="Int. J. Syst. Evol. Microbiol.">
        <title>The Global Catalogue of Microorganisms (GCM) 10K type strain sequencing project: providing services to taxonomists for standard genome sequencing and annotation.</title>
        <authorList>
            <consortium name="The Broad Institute Genomics Platform"/>
            <consortium name="The Broad Institute Genome Sequencing Center for Infectious Disease"/>
            <person name="Wu L."/>
            <person name="Ma J."/>
        </authorList>
    </citation>
    <scope>NUCLEOTIDE SEQUENCE [LARGE SCALE GENOMIC DNA]</scope>
    <source>
        <strain evidence="3">JCM 17225</strain>
    </source>
</reference>
<comment type="caution">
    <text evidence="2">The sequence shown here is derived from an EMBL/GenBank/DDBJ whole genome shotgun (WGS) entry which is preliminary data.</text>
</comment>
<dbReference type="RefSeq" id="WP_345050150.1">
    <property type="nucleotide sequence ID" value="NZ_BAABDK010000003.1"/>
</dbReference>
<dbReference type="Proteomes" id="UP001501469">
    <property type="component" value="Unassembled WGS sequence"/>
</dbReference>
<dbReference type="Pfam" id="PF18962">
    <property type="entry name" value="Por_Secre_tail"/>
    <property type="match status" value="1"/>
</dbReference>
<dbReference type="InterPro" id="IPR052918">
    <property type="entry name" value="Motility_Chemotaxis_Reg"/>
</dbReference>
<organism evidence="2 3">
    <name type="scientific">Hymenobacter glaciei</name>
    <dbReference type="NCBI Taxonomy" id="877209"/>
    <lineage>
        <taxon>Bacteria</taxon>
        <taxon>Pseudomonadati</taxon>
        <taxon>Bacteroidota</taxon>
        <taxon>Cytophagia</taxon>
        <taxon>Cytophagales</taxon>
        <taxon>Hymenobacteraceae</taxon>
        <taxon>Hymenobacter</taxon>
    </lineage>
</organism>
<sequence length="544" mass="56732">MARGSAIGVPVALPHGDGPNSPAWTSANLLKSSDYLTEKVFDAAGNLYEASSFVGTINIGGTTLQSKGLFDAYVAKYSSTGALLWLRQLGSSTDESIDGICLDAAGNVYVAGGFTSSLAIGNGVMLNGRGFATSFLSFVIRYSSQGTPTWAQQNSNFTSANSSAQKVNVDAAGNVVVLGGFDNDLTIGNTTIETTAFATYGTYIATFSSAGVPQSLIRAYEYLLLPSPAINLIYLPTAVIAKAGAVYVVSQFVPDAVFNTNTTLHSRGGVDVLIAKYTPSGVLEWVQQFGGADDDFGLAAEVDAAGNVYMGGAFNSAISFGATTLTSKGKLDGYLTKYSPQGAPLWIRSFGNSGIDIVFEVGLDAGDNPYLTGQFQNQVILPPVSFTAVGSTDALVAAYTPQGQVRWVHSAGGAGDTGAGSMGFDAQGDILVTGYFYDSCSFGSIKLNTSGSLEHFVARLHDPTVVPTKSLKGLYPNPATDLVHLDGLLPGASLQIIDVLGRVVREITLTPAATFSVRGLAAGLYIVRATDAQGERFQSRLEVE</sequence>
<evidence type="ECO:0000313" key="2">
    <source>
        <dbReference type="EMBL" id="GAA4024929.1"/>
    </source>
</evidence>
<feature type="domain" description="Secretion system C-terminal sorting" evidence="1">
    <location>
        <begin position="474"/>
        <end position="535"/>
    </location>
</feature>
<name>A0ABP7TEE0_9BACT</name>
<dbReference type="EMBL" id="BAABDK010000003">
    <property type="protein sequence ID" value="GAA4024929.1"/>
    <property type="molecule type" value="Genomic_DNA"/>
</dbReference>